<proteinExistence type="predicted"/>
<name>A0A2R8FE70_9VIRU</name>
<organism evidence="1">
    <name type="scientific">Brazilian cedratvirus IHUMI</name>
    <dbReference type="NCBI Taxonomy" id="2126980"/>
    <lineage>
        <taxon>Viruses</taxon>
        <taxon>Pithoviruses</taxon>
        <taxon>Orthocedratvirinae</taxon>
        <taxon>Alphacedratvirus</taxon>
        <taxon>Alphacedratvirus brasiliense</taxon>
    </lineage>
</organism>
<protein>
    <submittedName>
        <fullName evidence="1">Uncharacterized protein</fullName>
    </submittedName>
</protein>
<gene>
    <name evidence="1" type="ORF">BRZCDTV_256</name>
</gene>
<evidence type="ECO:0000313" key="2">
    <source>
        <dbReference type="Proteomes" id="UP000273054"/>
    </source>
</evidence>
<reference evidence="1" key="1">
    <citation type="submission" date="2018-03" db="EMBL/GenBank/DDBJ databases">
        <authorList>
            <consortium name="Urmite Genomes"/>
        </authorList>
    </citation>
    <scope>NUCLEOTIDE SEQUENCE [LARGE SCALE GENOMIC DNA]</scope>
    <source>
        <strain evidence="1">IHUMI-27.7</strain>
    </source>
</reference>
<dbReference type="Proteomes" id="UP000273054">
    <property type="component" value="Segment"/>
</dbReference>
<evidence type="ECO:0000313" key="1">
    <source>
        <dbReference type="EMBL" id="SPN79282.1"/>
    </source>
</evidence>
<dbReference type="EMBL" id="LT994651">
    <property type="protein sequence ID" value="SPN79282.1"/>
    <property type="molecule type" value="Genomic_DNA"/>
</dbReference>
<keyword evidence="2" id="KW-1185">Reference proteome</keyword>
<sequence length="136" mass="15964">MQAVTFLEEKIREGKEEYKVTLLEAVVREEDNWYIVEEVDKEEICSLLQESYICETQLGKVLSSLEEISLASIQEELKSISDYVEQLRFLVSPVLCLVIRDDKFFYKLGKYKKEISQENVLLLLERSFARGDHCYP</sequence>
<accession>A0A2R8FE70</accession>